<dbReference type="Proteomes" id="UP000664991">
    <property type="component" value="Chromosome 14"/>
</dbReference>
<accession>A0A835ZV91</accession>
<organism evidence="2 3">
    <name type="scientific">Ovis aries</name>
    <name type="common">Sheep</name>
    <dbReference type="NCBI Taxonomy" id="9940"/>
    <lineage>
        <taxon>Eukaryota</taxon>
        <taxon>Metazoa</taxon>
        <taxon>Chordata</taxon>
        <taxon>Craniata</taxon>
        <taxon>Vertebrata</taxon>
        <taxon>Euteleostomi</taxon>
        <taxon>Mammalia</taxon>
        <taxon>Eutheria</taxon>
        <taxon>Laurasiatheria</taxon>
        <taxon>Artiodactyla</taxon>
        <taxon>Ruminantia</taxon>
        <taxon>Pecora</taxon>
        <taxon>Bovidae</taxon>
        <taxon>Caprinae</taxon>
        <taxon>Ovis</taxon>
    </lineage>
</organism>
<feature type="region of interest" description="Disordered" evidence="1">
    <location>
        <begin position="1"/>
        <end position="69"/>
    </location>
</feature>
<name>A0A835ZV91_SHEEP</name>
<dbReference type="AlphaFoldDB" id="A0A835ZV91"/>
<dbReference type="EMBL" id="JAEMGP010000014">
    <property type="protein sequence ID" value="KAG5200269.1"/>
    <property type="molecule type" value="Genomic_DNA"/>
</dbReference>
<feature type="compositionally biased region" description="Polar residues" evidence="1">
    <location>
        <begin position="51"/>
        <end position="60"/>
    </location>
</feature>
<sequence length="85" mass="9149">MRCSCRSPRAPGPVLRNEKPLRGGAGAPQPDSSPCSRQQEKRPCSHKDPAQRNQGTTPKGSPSICFKENSGGSVHVFILKSLTLH</sequence>
<reference evidence="2 3" key="1">
    <citation type="submission" date="2020-12" db="EMBL/GenBank/DDBJ databases">
        <title>De novo assembly of Tibetan sheep genome.</title>
        <authorList>
            <person name="Li X."/>
        </authorList>
    </citation>
    <scope>NUCLEOTIDE SEQUENCE [LARGE SCALE GENOMIC DNA]</scope>
    <source>
        <tissue evidence="2">Heart</tissue>
    </source>
</reference>
<evidence type="ECO:0000256" key="1">
    <source>
        <dbReference type="SAM" id="MobiDB-lite"/>
    </source>
</evidence>
<gene>
    <name evidence="2" type="ORF">JEQ12_004803</name>
</gene>
<feature type="compositionally biased region" description="Basic and acidic residues" evidence="1">
    <location>
        <begin position="38"/>
        <end position="50"/>
    </location>
</feature>
<evidence type="ECO:0000313" key="3">
    <source>
        <dbReference type="Proteomes" id="UP000664991"/>
    </source>
</evidence>
<evidence type="ECO:0000313" key="2">
    <source>
        <dbReference type="EMBL" id="KAG5200269.1"/>
    </source>
</evidence>
<protein>
    <submittedName>
        <fullName evidence="2">Uncharacterized protein</fullName>
    </submittedName>
</protein>
<proteinExistence type="predicted"/>
<comment type="caution">
    <text evidence="2">The sequence shown here is derived from an EMBL/GenBank/DDBJ whole genome shotgun (WGS) entry which is preliminary data.</text>
</comment>